<proteinExistence type="predicted"/>
<organism evidence="1 2">
    <name type="scientific">Wickerhamiella sorbophila</name>
    <dbReference type="NCBI Taxonomy" id="45607"/>
    <lineage>
        <taxon>Eukaryota</taxon>
        <taxon>Fungi</taxon>
        <taxon>Dikarya</taxon>
        <taxon>Ascomycota</taxon>
        <taxon>Saccharomycotina</taxon>
        <taxon>Dipodascomycetes</taxon>
        <taxon>Dipodascales</taxon>
        <taxon>Trichomonascaceae</taxon>
        <taxon>Wickerhamiella</taxon>
    </lineage>
</organism>
<name>A0A2T0FMH9_9ASCO</name>
<dbReference type="Proteomes" id="UP000238350">
    <property type="component" value="Unassembled WGS sequence"/>
</dbReference>
<comment type="caution">
    <text evidence="1">The sequence shown here is derived from an EMBL/GenBank/DDBJ whole genome shotgun (WGS) entry which is preliminary data.</text>
</comment>
<evidence type="ECO:0000313" key="2">
    <source>
        <dbReference type="Proteomes" id="UP000238350"/>
    </source>
</evidence>
<reference evidence="1 2" key="1">
    <citation type="submission" date="2017-04" db="EMBL/GenBank/DDBJ databases">
        <title>Genome sequencing of [Candida] sorbophila.</title>
        <authorList>
            <person name="Ahn J.O."/>
        </authorList>
    </citation>
    <scope>NUCLEOTIDE SEQUENCE [LARGE SCALE GENOMIC DNA]</scope>
    <source>
        <strain evidence="1 2">DS02</strain>
    </source>
</reference>
<sequence length="145" mass="16585">MLFALWKTGKTKKSYSLVQQARKRVQNAKSKLLQILNEQVEWLQNLGESSKTKYSEKDLAKMLLAVGNYRQYLKLNPSKVGKLERALLQYLASGDPQKPSFSNICSKLYKELAELDVTSPMVSVKHNELLNTYVYLLVRIDACRG</sequence>
<evidence type="ECO:0000313" key="1">
    <source>
        <dbReference type="EMBL" id="PRT56203.1"/>
    </source>
</evidence>
<accession>A0A2T0FMH9</accession>
<dbReference type="GeneID" id="36517571"/>
<dbReference type="EMBL" id="NDIQ01000022">
    <property type="protein sequence ID" value="PRT56203.1"/>
    <property type="molecule type" value="Genomic_DNA"/>
</dbReference>
<dbReference type="AlphaFoldDB" id="A0A2T0FMH9"/>
<dbReference type="RefSeq" id="XP_024666148.1">
    <property type="nucleotide sequence ID" value="XM_024810380.1"/>
</dbReference>
<gene>
    <name evidence="1" type="ORF">B9G98_03823</name>
</gene>
<keyword evidence="2" id="KW-1185">Reference proteome</keyword>
<protein>
    <submittedName>
        <fullName evidence="1">Uncharacterized protein</fullName>
    </submittedName>
</protein>